<dbReference type="InterPro" id="IPR020846">
    <property type="entry name" value="MFS_dom"/>
</dbReference>
<dbReference type="PANTHER" id="PTHR48022:SF25">
    <property type="entry name" value="QUINATE TRANSPORTER, PUTATIVE (AFU_ORTHOLOGUE AFUA_5G12950)-RELATED"/>
    <property type="match status" value="1"/>
</dbReference>
<keyword evidence="12" id="KW-1185">Reference proteome</keyword>
<dbReference type="PRINTS" id="PR00171">
    <property type="entry name" value="SUGRTRNSPORT"/>
</dbReference>
<dbReference type="EMBL" id="KN881617">
    <property type="protein sequence ID" value="KIY53412.1"/>
    <property type="molecule type" value="Genomic_DNA"/>
</dbReference>
<name>A0A0D7APB6_9AGAR</name>
<gene>
    <name evidence="11" type="ORF">FISHEDRAFT_33249</name>
</gene>
<dbReference type="PROSITE" id="PS50850">
    <property type="entry name" value="MFS"/>
    <property type="match status" value="1"/>
</dbReference>
<feature type="transmembrane region" description="Helical" evidence="9">
    <location>
        <begin position="449"/>
        <end position="468"/>
    </location>
</feature>
<feature type="transmembrane region" description="Helical" evidence="9">
    <location>
        <begin position="112"/>
        <end position="137"/>
    </location>
</feature>
<evidence type="ECO:0000313" key="12">
    <source>
        <dbReference type="Proteomes" id="UP000054144"/>
    </source>
</evidence>
<dbReference type="Gene3D" id="1.20.1250.20">
    <property type="entry name" value="MFS general substrate transporter like domains"/>
    <property type="match status" value="1"/>
</dbReference>
<dbReference type="GO" id="GO:0016020">
    <property type="term" value="C:membrane"/>
    <property type="evidence" value="ECO:0007669"/>
    <property type="project" value="UniProtKB-SubCell"/>
</dbReference>
<keyword evidence="4 9" id="KW-0812">Transmembrane</keyword>
<feature type="transmembrane region" description="Helical" evidence="9">
    <location>
        <begin position="317"/>
        <end position="338"/>
    </location>
</feature>
<evidence type="ECO:0000256" key="9">
    <source>
        <dbReference type="SAM" id="Phobius"/>
    </source>
</evidence>
<dbReference type="InterPro" id="IPR036259">
    <property type="entry name" value="MFS_trans_sf"/>
</dbReference>
<comment type="subcellular location">
    <subcellularLocation>
        <location evidence="1">Membrane</location>
        <topology evidence="1">Multi-pass membrane protein</topology>
    </subcellularLocation>
</comment>
<protein>
    <submittedName>
        <fullName evidence="11">General substrate transporter</fullName>
    </submittedName>
</protein>
<accession>A0A0D7APB6</accession>
<evidence type="ECO:0000256" key="6">
    <source>
        <dbReference type="ARBA" id="ARBA00023136"/>
    </source>
</evidence>
<dbReference type="InterPro" id="IPR005828">
    <property type="entry name" value="MFS_sugar_transport-like"/>
</dbReference>
<feature type="transmembrane region" description="Helical" evidence="9">
    <location>
        <begin position="12"/>
        <end position="41"/>
    </location>
</feature>
<organism evidence="11 12">
    <name type="scientific">Fistulina hepatica ATCC 64428</name>
    <dbReference type="NCBI Taxonomy" id="1128425"/>
    <lineage>
        <taxon>Eukaryota</taxon>
        <taxon>Fungi</taxon>
        <taxon>Dikarya</taxon>
        <taxon>Basidiomycota</taxon>
        <taxon>Agaricomycotina</taxon>
        <taxon>Agaricomycetes</taxon>
        <taxon>Agaricomycetidae</taxon>
        <taxon>Agaricales</taxon>
        <taxon>Fistulinaceae</taxon>
        <taxon>Fistulina</taxon>
    </lineage>
</organism>
<feature type="transmembrane region" description="Helical" evidence="9">
    <location>
        <begin position="181"/>
        <end position="202"/>
    </location>
</feature>
<dbReference type="Pfam" id="PF00083">
    <property type="entry name" value="Sugar_tr"/>
    <property type="match status" value="1"/>
</dbReference>
<sequence length="510" mass="55845">MSVDTGTRLGAFRAYYLGLVVCIGGFLFGYDSGIVGSVLTLSSFEKDFRYSSGEATRVDSLAVGIQQAGALVGCFIVWPINRLWGRRGALMICSLVFCIGVILETINTHSLAAFYVGRVVAGLGLGGSSVVITMFNAEMSPKHLRGRIGSFYQWMYTFGIFLSYWVDYGVEEHVASTAKQWQIPIGLQLVPGALLGIGMLTLRESVRWLEKTGRHEEAWENLKWIRADDSQVVRDEMEEIKANIDEERRATAGFRIHELLEKDNMRRLAFAFGIFTAQQSVGASALANAYLQLTRFLQAYYSPEFFKLLVGGGSKDVLLSGIFGAVKIVACGTFVLFFSERLRRKSALIGGALVMAACMIPTAAVVAARPPPASGDVTSSGIATVALIYLNIMAYNFSWGPLPWPLVSEVFPPRIRDIGVGVGVGAQWLFSFVYTFSASYMIANMGWGTFLLFGVFDLIIALLSFLFIKETKGFSLEEVQELYTSGSVSSTTGKDAESILKAQMSMVKTN</sequence>
<feature type="domain" description="Major facilitator superfamily (MFS) profile" evidence="10">
    <location>
        <begin position="17"/>
        <end position="472"/>
    </location>
</feature>
<evidence type="ECO:0000313" key="11">
    <source>
        <dbReference type="EMBL" id="KIY53412.1"/>
    </source>
</evidence>
<dbReference type="InterPro" id="IPR005829">
    <property type="entry name" value="Sugar_transporter_CS"/>
</dbReference>
<proteinExistence type="inferred from homology"/>
<keyword evidence="5 9" id="KW-1133">Transmembrane helix</keyword>
<evidence type="ECO:0000259" key="10">
    <source>
        <dbReference type="PROSITE" id="PS50850"/>
    </source>
</evidence>
<dbReference type="GO" id="GO:0005351">
    <property type="term" value="F:carbohydrate:proton symporter activity"/>
    <property type="evidence" value="ECO:0007669"/>
    <property type="project" value="TreeGrafter"/>
</dbReference>
<dbReference type="SUPFAM" id="SSF103473">
    <property type="entry name" value="MFS general substrate transporter"/>
    <property type="match status" value="1"/>
</dbReference>
<feature type="transmembrane region" description="Helical" evidence="9">
    <location>
        <begin position="268"/>
        <end position="291"/>
    </location>
</feature>
<evidence type="ECO:0000256" key="3">
    <source>
        <dbReference type="ARBA" id="ARBA00022448"/>
    </source>
</evidence>
<feature type="transmembrane region" description="Helical" evidence="9">
    <location>
        <begin position="149"/>
        <end position="166"/>
    </location>
</feature>
<evidence type="ECO:0000256" key="4">
    <source>
        <dbReference type="ARBA" id="ARBA00022692"/>
    </source>
</evidence>
<keyword evidence="3 8" id="KW-0813">Transport</keyword>
<comment type="similarity">
    <text evidence="2 8">Belongs to the major facilitator superfamily. Sugar transporter (TC 2.A.1.1) family.</text>
</comment>
<reference evidence="11 12" key="1">
    <citation type="journal article" date="2015" name="Fungal Genet. Biol.">
        <title>Evolution of novel wood decay mechanisms in Agaricales revealed by the genome sequences of Fistulina hepatica and Cylindrobasidium torrendii.</title>
        <authorList>
            <person name="Floudas D."/>
            <person name="Held B.W."/>
            <person name="Riley R."/>
            <person name="Nagy L.G."/>
            <person name="Koehler G."/>
            <person name="Ransdell A.S."/>
            <person name="Younus H."/>
            <person name="Chow J."/>
            <person name="Chiniquy J."/>
            <person name="Lipzen A."/>
            <person name="Tritt A."/>
            <person name="Sun H."/>
            <person name="Haridas S."/>
            <person name="LaButti K."/>
            <person name="Ohm R.A."/>
            <person name="Kues U."/>
            <person name="Blanchette R.A."/>
            <person name="Grigoriev I.V."/>
            <person name="Minto R.E."/>
            <person name="Hibbett D.S."/>
        </authorList>
    </citation>
    <scope>NUCLEOTIDE SEQUENCE [LARGE SCALE GENOMIC DNA]</scope>
    <source>
        <strain evidence="11 12">ATCC 64428</strain>
    </source>
</reference>
<dbReference type="PROSITE" id="PS00217">
    <property type="entry name" value="SUGAR_TRANSPORT_2"/>
    <property type="match status" value="1"/>
</dbReference>
<comment type="catalytic activity">
    <reaction evidence="7">
        <text>myo-inositol(out) + H(+)(out) = myo-inositol(in) + H(+)(in)</text>
        <dbReference type="Rhea" id="RHEA:60364"/>
        <dbReference type="ChEBI" id="CHEBI:15378"/>
        <dbReference type="ChEBI" id="CHEBI:17268"/>
    </reaction>
</comment>
<dbReference type="PANTHER" id="PTHR48022">
    <property type="entry name" value="PLASTIDIC GLUCOSE TRANSPORTER 4"/>
    <property type="match status" value="1"/>
</dbReference>
<evidence type="ECO:0000256" key="7">
    <source>
        <dbReference type="ARBA" id="ARBA00049119"/>
    </source>
</evidence>
<feature type="transmembrane region" description="Helical" evidence="9">
    <location>
        <begin position="88"/>
        <end position="106"/>
    </location>
</feature>
<evidence type="ECO:0000256" key="1">
    <source>
        <dbReference type="ARBA" id="ARBA00004141"/>
    </source>
</evidence>
<evidence type="ECO:0000256" key="8">
    <source>
        <dbReference type="RuleBase" id="RU003346"/>
    </source>
</evidence>
<dbReference type="InterPro" id="IPR003663">
    <property type="entry name" value="Sugar/inositol_transpt"/>
</dbReference>
<dbReference type="Proteomes" id="UP000054144">
    <property type="component" value="Unassembled WGS sequence"/>
</dbReference>
<dbReference type="AlphaFoldDB" id="A0A0D7APB6"/>
<feature type="transmembrane region" description="Helical" evidence="9">
    <location>
        <begin position="380"/>
        <end position="397"/>
    </location>
</feature>
<evidence type="ECO:0000256" key="2">
    <source>
        <dbReference type="ARBA" id="ARBA00010992"/>
    </source>
</evidence>
<dbReference type="NCBIfam" id="TIGR00879">
    <property type="entry name" value="SP"/>
    <property type="match status" value="1"/>
</dbReference>
<feature type="transmembrane region" description="Helical" evidence="9">
    <location>
        <begin position="61"/>
        <end position="81"/>
    </location>
</feature>
<evidence type="ECO:0000256" key="5">
    <source>
        <dbReference type="ARBA" id="ARBA00022989"/>
    </source>
</evidence>
<dbReference type="InterPro" id="IPR050360">
    <property type="entry name" value="MFS_Sugar_Transporters"/>
</dbReference>
<feature type="transmembrane region" description="Helical" evidence="9">
    <location>
        <begin position="347"/>
        <end position="368"/>
    </location>
</feature>
<keyword evidence="6 9" id="KW-0472">Membrane</keyword>
<dbReference type="OrthoDB" id="508119at2759"/>
<feature type="transmembrane region" description="Helical" evidence="9">
    <location>
        <begin position="418"/>
        <end position="443"/>
    </location>
</feature>